<dbReference type="InterPro" id="IPR011992">
    <property type="entry name" value="EF-hand-dom_pair"/>
</dbReference>
<name>A0A8C0XRY7_CASCN</name>
<dbReference type="AlphaFoldDB" id="A0A8C0XRY7"/>
<evidence type="ECO:0000259" key="1">
    <source>
        <dbReference type="Pfam" id="PF01023"/>
    </source>
</evidence>
<dbReference type="CDD" id="cd00213">
    <property type="entry name" value="S-100"/>
    <property type="match status" value="1"/>
</dbReference>
<dbReference type="Gene3D" id="1.10.238.10">
    <property type="entry name" value="EF-hand"/>
    <property type="match status" value="1"/>
</dbReference>
<dbReference type="Pfam" id="PF01023">
    <property type="entry name" value="S_100"/>
    <property type="match status" value="1"/>
</dbReference>
<organism evidence="2">
    <name type="scientific">Castor canadensis</name>
    <name type="common">American beaver</name>
    <dbReference type="NCBI Taxonomy" id="51338"/>
    <lineage>
        <taxon>Eukaryota</taxon>
        <taxon>Metazoa</taxon>
        <taxon>Chordata</taxon>
        <taxon>Craniata</taxon>
        <taxon>Vertebrata</taxon>
        <taxon>Euteleostomi</taxon>
        <taxon>Mammalia</taxon>
        <taxon>Eutheria</taxon>
        <taxon>Euarchontoglires</taxon>
        <taxon>Glires</taxon>
        <taxon>Rodentia</taxon>
        <taxon>Castorimorpha</taxon>
        <taxon>Castoridae</taxon>
        <taxon>Castor</taxon>
    </lineage>
</organism>
<sequence>MTELETAVNLTIKVFAQCSSIEGSSQNLTKRELKTLPLAGLNKGLPGTALSGRNKGAIDKLVNGDDQVDFREFRVLMAELPACHKSFVWAEFKCCIRDNS</sequence>
<dbReference type="InterPro" id="IPR034325">
    <property type="entry name" value="S-100_dom"/>
</dbReference>
<accession>A0A8C0XRY7</accession>
<dbReference type="Ensembl" id="ENSCCNT00000041840.1">
    <property type="protein sequence ID" value="ENSCCNP00000033366.1"/>
    <property type="gene ID" value="ENSCCNG00000031575.1"/>
</dbReference>
<protein>
    <recommendedName>
        <fullName evidence="1">S100/CaBP-9k-type calcium binding subdomain domain-containing protein</fullName>
    </recommendedName>
</protein>
<reference evidence="2" key="1">
    <citation type="submission" date="2023-09" db="UniProtKB">
        <authorList>
            <consortium name="Ensembl"/>
        </authorList>
    </citation>
    <scope>IDENTIFICATION</scope>
</reference>
<dbReference type="SUPFAM" id="SSF47473">
    <property type="entry name" value="EF-hand"/>
    <property type="match status" value="1"/>
</dbReference>
<evidence type="ECO:0000313" key="2">
    <source>
        <dbReference type="Ensembl" id="ENSCCNP00000033366.1"/>
    </source>
</evidence>
<dbReference type="GO" id="GO:0046914">
    <property type="term" value="F:transition metal ion binding"/>
    <property type="evidence" value="ECO:0007669"/>
    <property type="project" value="InterPro"/>
</dbReference>
<feature type="domain" description="S100/CaBP-9k-type calcium binding subdomain" evidence="1">
    <location>
        <begin position="4"/>
        <end position="36"/>
    </location>
</feature>
<proteinExistence type="predicted"/>
<dbReference type="InterPro" id="IPR013787">
    <property type="entry name" value="S100_Ca-bd_sub"/>
</dbReference>